<dbReference type="Pfam" id="PF08212">
    <property type="entry name" value="Lipocalin_2"/>
    <property type="match status" value="1"/>
</dbReference>
<dbReference type="PANTHER" id="PTHR10612">
    <property type="entry name" value="APOLIPOPROTEIN D"/>
    <property type="match status" value="1"/>
</dbReference>
<dbReference type="SUPFAM" id="SSF50814">
    <property type="entry name" value="Lipocalins"/>
    <property type="match status" value="1"/>
</dbReference>
<name>A0A7I9ZIZ9_9MYCO</name>
<evidence type="ECO:0000259" key="1">
    <source>
        <dbReference type="Pfam" id="PF08212"/>
    </source>
</evidence>
<dbReference type="SUPFAM" id="SSF53474">
    <property type="entry name" value="alpha/beta-Hydrolases"/>
    <property type="match status" value="1"/>
</dbReference>
<dbReference type="InterPro" id="IPR029058">
    <property type="entry name" value="AB_hydrolase_fold"/>
</dbReference>
<dbReference type="Gene3D" id="2.40.128.20">
    <property type="match status" value="1"/>
</dbReference>
<organism evidence="2 3">
    <name type="scientific">Mycolicibacterium hippocampi</name>
    <dbReference type="NCBI Taxonomy" id="659824"/>
    <lineage>
        <taxon>Bacteria</taxon>
        <taxon>Bacillati</taxon>
        <taxon>Actinomycetota</taxon>
        <taxon>Actinomycetes</taxon>
        <taxon>Mycobacteriales</taxon>
        <taxon>Mycobacteriaceae</taxon>
        <taxon>Mycolicibacterium</taxon>
    </lineage>
</organism>
<dbReference type="GO" id="GO:0006950">
    <property type="term" value="P:response to stress"/>
    <property type="evidence" value="ECO:0007669"/>
    <property type="project" value="UniProtKB-ARBA"/>
</dbReference>
<comment type="caution">
    <text evidence="2">The sequence shown here is derived from an EMBL/GenBank/DDBJ whole genome shotgun (WGS) entry which is preliminary data.</text>
</comment>
<sequence>MLSALGSTARPETAVAEAGSLAAGAGTVTGVQTGRAKLTIPVGTNGYTTRADWYLPTQADGSVAATGVMWLQHGFLGNKLFVSALAERLSQQTNSIVVAPNISSFPLSCSACWLNGVPMQQAVASMFLADRASLNASALAAGFQGTLPENFILSGQSAGGGFAAAAGGYYATDPGNDDSLRGVVMFDGFAWNGVVTDALERLDTLDIPVYQVAAPPQPWNSNGATTAELVAARPGQFVGATLAGGSHYDSLIGANPLIDFFGQLVTGFSPPGNTEAVYTLATGWINDMYQGLGPTDGNGIYGAPDEYIVMGDTAAIVLGPPPVVDINSYLGTWYEVGSVKQFFSIGLVNTTAVYSPNPDGSIKVENSGNYFFNNGPQSTITGVALPVDSTNNKLNVRFFGPASADPPGNYWIVDLDPDYQWAVVSDRTGLSGFLLSRTRTVSDALYQELLDRASVKGVKGRITPTRQPAAEATTAL</sequence>
<dbReference type="Gene3D" id="3.40.50.1820">
    <property type="entry name" value="alpha/beta hydrolase"/>
    <property type="match status" value="1"/>
</dbReference>
<feature type="domain" description="Lipocalin/cytosolic fatty-acid binding" evidence="1">
    <location>
        <begin position="324"/>
        <end position="457"/>
    </location>
</feature>
<accession>A0A7I9ZIZ9</accession>
<dbReference type="InterPro" id="IPR000566">
    <property type="entry name" value="Lipocln_cytosolic_FA-bd_dom"/>
</dbReference>
<evidence type="ECO:0000313" key="3">
    <source>
        <dbReference type="Proteomes" id="UP000465304"/>
    </source>
</evidence>
<dbReference type="InterPro" id="IPR012674">
    <property type="entry name" value="Calycin"/>
</dbReference>
<reference evidence="2 3" key="1">
    <citation type="journal article" date="2019" name="Emerg. Microbes Infect.">
        <title>Comprehensive subspecies identification of 175 nontuberculous mycobacteria species based on 7547 genomic profiles.</title>
        <authorList>
            <person name="Matsumoto Y."/>
            <person name="Kinjo T."/>
            <person name="Motooka D."/>
            <person name="Nabeya D."/>
            <person name="Jung N."/>
            <person name="Uechi K."/>
            <person name="Horii T."/>
            <person name="Iida T."/>
            <person name="Fujita J."/>
            <person name="Nakamura S."/>
        </authorList>
    </citation>
    <scope>NUCLEOTIDE SEQUENCE [LARGE SCALE GENOMIC DNA]</scope>
    <source>
        <strain evidence="2 3">JCM 30996</strain>
    </source>
</reference>
<keyword evidence="3" id="KW-1185">Reference proteome</keyword>
<dbReference type="InterPro" id="IPR047202">
    <property type="entry name" value="Lipocalin_Blc-like_dom"/>
</dbReference>
<dbReference type="EMBL" id="BLLB01000002">
    <property type="protein sequence ID" value="GFH00991.1"/>
    <property type="molecule type" value="Genomic_DNA"/>
</dbReference>
<dbReference type="PANTHER" id="PTHR10612:SF34">
    <property type="entry name" value="APOLIPOPROTEIN D"/>
    <property type="match status" value="1"/>
</dbReference>
<dbReference type="AlphaFoldDB" id="A0A7I9ZIZ9"/>
<evidence type="ECO:0000313" key="2">
    <source>
        <dbReference type="EMBL" id="GFH00991.1"/>
    </source>
</evidence>
<dbReference type="Proteomes" id="UP000465304">
    <property type="component" value="Unassembled WGS sequence"/>
</dbReference>
<proteinExistence type="predicted"/>
<protein>
    <recommendedName>
        <fullName evidence="1">Lipocalin/cytosolic fatty-acid binding domain-containing protein</fullName>
    </recommendedName>
</protein>
<dbReference type="CDD" id="cd19438">
    <property type="entry name" value="lipocalin_Blc-like"/>
    <property type="match status" value="1"/>
</dbReference>
<gene>
    <name evidence="2" type="ORF">MHIP_14740</name>
</gene>